<dbReference type="Pfam" id="PF00144">
    <property type="entry name" value="Beta-lactamase"/>
    <property type="match status" value="1"/>
</dbReference>
<dbReference type="SUPFAM" id="SSF56601">
    <property type="entry name" value="beta-lactamase/transpeptidase-like"/>
    <property type="match status" value="1"/>
</dbReference>
<accession>A0A9P1IP18</accession>
<feature type="domain" description="Beta-lactamase-related" evidence="1">
    <location>
        <begin position="1"/>
        <end position="65"/>
    </location>
</feature>
<gene>
    <name evidence="2" type="ORF">CAMP_LOCUS11937</name>
</gene>
<evidence type="ECO:0000313" key="3">
    <source>
        <dbReference type="Proteomes" id="UP001152747"/>
    </source>
</evidence>
<protein>
    <recommendedName>
        <fullName evidence="1">Beta-lactamase-related domain-containing protein</fullName>
    </recommendedName>
</protein>
<name>A0A9P1IP18_9PELO</name>
<dbReference type="EMBL" id="CANHGI010000004">
    <property type="protein sequence ID" value="CAI5449300.1"/>
    <property type="molecule type" value="Genomic_DNA"/>
</dbReference>
<dbReference type="GO" id="GO:0008233">
    <property type="term" value="F:peptidase activity"/>
    <property type="evidence" value="ECO:0007669"/>
    <property type="project" value="TreeGrafter"/>
</dbReference>
<dbReference type="GO" id="GO:0019216">
    <property type="term" value="P:regulation of lipid metabolic process"/>
    <property type="evidence" value="ECO:0007669"/>
    <property type="project" value="TreeGrafter"/>
</dbReference>
<reference evidence="2" key="1">
    <citation type="submission" date="2022-11" db="EMBL/GenBank/DDBJ databases">
        <authorList>
            <person name="Kikuchi T."/>
        </authorList>
    </citation>
    <scope>NUCLEOTIDE SEQUENCE</scope>
    <source>
        <strain evidence="2">PS1010</strain>
    </source>
</reference>
<evidence type="ECO:0000259" key="1">
    <source>
        <dbReference type="Pfam" id="PF00144"/>
    </source>
</evidence>
<dbReference type="Gene3D" id="3.40.710.10">
    <property type="entry name" value="DD-peptidase/beta-lactamase superfamily"/>
    <property type="match status" value="1"/>
</dbReference>
<dbReference type="InterPro" id="IPR052794">
    <property type="entry name" value="Mito_Ser_Protease_LACTB"/>
</dbReference>
<dbReference type="GO" id="GO:0005739">
    <property type="term" value="C:mitochondrion"/>
    <property type="evidence" value="ECO:0007669"/>
    <property type="project" value="TreeGrafter"/>
</dbReference>
<dbReference type="PANTHER" id="PTHR46520">
    <property type="entry name" value="SERINE BETA-LACTAMASE-LIKE PROTEIN LACTB, MITOCHONDRIAL"/>
    <property type="match status" value="1"/>
</dbReference>
<dbReference type="AlphaFoldDB" id="A0A9P1IP18"/>
<dbReference type="OrthoDB" id="5946976at2759"/>
<dbReference type="InterPro" id="IPR001466">
    <property type="entry name" value="Beta-lactam-related"/>
</dbReference>
<keyword evidence="3" id="KW-1185">Reference proteome</keyword>
<dbReference type="GO" id="GO:0006508">
    <property type="term" value="P:proteolysis"/>
    <property type="evidence" value="ECO:0007669"/>
    <property type="project" value="TreeGrafter"/>
</dbReference>
<evidence type="ECO:0000313" key="2">
    <source>
        <dbReference type="EMBL" id="CAI5449300.1"/>
    </source>
</evidence>
<sequence>MRIASISKPITSTIAAKLVESGKLDLDKDIHEYLPDFPKKLWNEKPVKITTRQLLSHSAGIRHYLNEKVSLKLSTRL</sequence>
<organism evidence="2 3">
    <name type="scientific">Caenorhabditis angaria</name>
    <dbReference type="NCBI Taxonomy" id="860376"/>
    <lineage>
        <taxon>Eukaryota</taxon>
        <taxon>Metazoa</taxon>
        <taxon>Ecdysozoa</taxon>
        <taxon>Nematoda</taxon>
        <taxon>Chromadorea</taxon>
        <taxon>Rhabditida</taxon>
        <taxon>Rhabditina</taxon>
        <taxon>Rhabditomorpha</taxon>
        <taxon>Rhabditoidea</taxon>
        <taxon>Rhabditidae</taxon>
        <taxon>Peloderinae</taxon>
        <taxon>Caenorhabditis</taxon>
    </lineage>
</organism>
<dbReference type="PANTHER" id="PTHR46520:SF1">
    <property type="entry name" value="SERINE BETA-LACTAMASE-LIKE PROTEIN LACTB, MITOCHONDRIAL"/>
    <property type="match status" value="1"/>
</dbReference>
<dbReference type="InterPro" id="IPR012338">
    <property type="entry name" value="Beta-lactam/transpept-like"/>
</dbReference>
<comment type="caution">
    <text evidence="2">The sequence shown here is derived from an EMBL/GenBank/DDBJ whole genome shotgun (WGS) entry which is preliminary data.</text>
</comment>
<proteinExistence type="predicted"/>
<dbReference type="Proteomes" id="UP001152747">
    <property type="component" value="Unassembled WGS sequence"/>
</dbReference>